<proteinExistence type="predicted"/>
<reference evidence="2 3" key="1">
    <citation type="submission" date="2014-04" db="EMBL/GenBank/DDBJ databases">
        <title>Evolutionary Origins and Diversification of the Mycorrhizal Mutualists.</title>
        <authorList>
            <consortium name="DOE Joint Genome Institute"/>
            <consortium name="Mycorrhizal Genomics Consortium"/>
            <person name="Kohler A."/>
            <person name="Kuo A."/>
            <person name="Nagy L.G."/>
            <person name="Floudas D."/>
            <person name="Copeland A."/>
            <person name="Barry K.W."/>
            <person name="Cichocki N."/>
            <person name="Veneault-Fourrey C."/>
            <person name="LaButti K."/>
            <person name="Lindquist E.A."/>
            <person name="Lipzen A."/>
            <person name="Lundell T."/>
            <person name="Morin E."/>
            <person name="Murat C."/>
            <person name="Riley R."/>
            <person name="Ohm R."/>
            <person name="Sun H."/>
            <person name="Tunlid A."/>
            <person name="Henrissat B."/>
            <person name="Grigoriev I.V."/>
            <person name="Hibbett D.S."/>
            <person name="Martin F."/>
        </authorList>
    </citation>
    <scope>NUCLEOTIDE SEQUENCE [LARGE SCALE GENOMIC DNA]</scope>
    <source>
        <strain evidence="2 3">FD-317 M1</strain>
    </source>
</reference>
<dbReference type="AlphaFoldDB" id="A0A0D0CYZ5"/>
<gene>
    <name evidence="2" type="ORF">GYMLUDRAFT_42720</name>
</gene>
<name>A0A0D0CYZ5_9AGAR</name>
<feature type="transmembrane region" description="Helical" evidence="1">
    <location>
        <begin position="208"/>
        <end position="230"/>
    </location>
</feature>
<organism evidence="2 3">
    <name type="scientific">Collybiopsis luxurians FD-317 M1</name>
    <dbReference type="NCBI Taxonomy" id="944289"/>
    <lineage>
        <taxon>Eukaryota</taxon>
        <taxon>Fungi</taxon>
        <taxon>Dikarya</taxon>
        <taxon>Basidiomycota</taxon>
        <taxon>Agaricomycotina</taxon>
        <taxon>Agaricomycetes</taxon>
        <taxon>Agaricomycetidae</taxon>
        <taxon>Agaricales</taxon>
        <taxon>Marasmiineae</taxon>
        <taxon>Omphalotaceae</taxon>
        <taxon>Collybiopsis</taxon>
        <taxon>Collybiopsis luxurians</taxon>
    </lineage>
</organism>
<dbReference type="Proteomes" id="UP000053593">
    <property type="component" value="Unassembled WGS sequence"/>
</dbReference>
<dbReference type="EMBL" id="KN834770">
    <property type="protein sequence ID" value="KIK61698.1"/>
    <property type="molecule type" value="Genomic_DNA"/>
</dbReference>
<feature type="transmembrane region" description="Helical" evidence="1">
    <location>
        <begin position="17"/>
        <end position="42"/>
    </location>
</feature>
<accession>A0A0D0CYZ5</accession>
<feature type="transmembrane region" description="Helical" evidence="1">
    <location>
        <begin position="242"/>
        <end position="266"/>
    </location>
</feature>
<keyword evidence="1" id="KW-0812">Transmembrane</keyword>
<protein>
    <submittedName>
        <fullName evidence="2">Uncharacterized protein</fullName>
    </submittedName>
</protein>
<evidence type="ECO:0000313" key="2">
    <source>
        <dbReference type="EMBL" id="KIK61698.1"/>
    </source>
</evidence>
<keyword evidence="1" id="KW-0472">Membrane</keyword>
<evidence type="ECO:0000313" key="3">
    <source>
        <dbReference type="Proteomes" id="UP000053593"/>
    </source>
</evidence>
<dbReference type="HOGENOM" id="CLU_071641_1_0_1"/>
<evidence type="ECO:0000256" key="1">
    <source>
        <dbReference type="SAM" id="Phobius"/>
    </source>
</evidence>
<feature type="transmembrane region" description="Helical" evidence="1">
    <location>
        <begin position="101"/>
        <end position="121"/>
    </location>
</feature>
<feature type="transmembrane region" description="Helical" evidence="1">
    <location>
        <begin position="166"/>
        <end position="188"/>
    </location>
</feature>
<keyword evidence="1" id="KW-1133">Transmembrane helix</keyword>
<feature type="transmembrane region" description="Helical" evidence="1">
    <location>
        <begin position="54"/>
        <end position="71"/>
    </location>
</feature>
<feature type="transmembrane region" description="Helical" evidence="1">
    <location>
        <begin position="133"/>
        <end position="154"/>
    </location>
</feature>
<keyword evidence="3" id="KW-1185">Reference proteome</keyword>
<sequence>MTNEESKHFRGSTIFETLSGCILACVLFGGYFLALLVAIYISFEKGVSGRPQKILWKLMVLLLICNIWNLGQKITYVILDVWMLSDAAVLYSGEKVLARQASIPFAINVLVGDGIVVWRAWGIWTESRMAKLILVILMIGNIGTNIADVIIDITHDAFNRAIVMDYVWSTFSLAVNFFATLLIALKAWYYRRTLRSCETKHNHLRKILILLVESGLVYCIIQITFVLIQIFTVRSELRTLRILTIGISQIINGTAVLYPLAIFLVVNLDQSLADIIHGKSSASATLTTLAPD</sequence>
<dbReference type="OrthoDB" id="3026602at2759"/>